<proteinExistence type="predicted"/>
<evidence type="ECO:0000313" key="1">
    <source>
        <dbReference type="EMBL" id="CAE0313790.1"/>
    </source>
</evidence>
<evidence type="ECO:0000313" key="2">
    <source>
        <dbReference type="EMBL" id="CAE0313819.1"/>
    </source>
</evidence>
<gene>
    <name evidence="1" type="ORF">FEHR0123_LOCUS8714</name>
    <name evidence="2" type="ORF">FEHR0123_LOCUS8743</name>
</gene>
<dbReference type="EMBL" id="HBIE01029114">
    <property type="protein sequence ID" value="CAE0313790.1"/>
    <property type="molecule type" value="Transcribed_RNA"/>
</dbReference>
<protein>
    <submittedName>
        <fullName evidence="1">Uncharacterized protein</fullName>
    </submittedName>
</protein>
<accession>A0A7S3I539</accession>
<organism evidence="1">
    <name type="scientific">Favella ehrenbergii</name>
    <dbReference type="NCBI Taxonomy" id="182087"/>
    <lineage>
        <taxon>Eukaryota</taxon>
        <taxon>Sar</taxon>
        <taxon>Alveolata</taxon>
        <taxon>Ciliophora</taxon>
        <taxon>Intramacronucleata</taxon>
        <taxon>Spirotrichea</taxon>
        <taxon>Choreotrichia</taxon>
        <taxon>Tintinnida</taxon>
        <taxon>Xystonellidae</taxon>
        <taxon>Favella</taxon>
    </lineage>
</organism>
<dbReference type="Gene3D" id="1.10.472.80">
    <property type="entry name" value="Ypt/Rab-GAP domain of gyp1p, domain 3"/>
    <property type="match status" value="1"/>
</dbReference>
<dbReference type="SUPFAM" id="SSF47923">
    <property type="entry name" value="Ypt/Rab-GAP domain of gyp1p"/>
    <property type="match status" value="1"/>
</dbReference>
<reference evidence="1" key="1">
    <citation type="submission" date="2021-01" db="EMBL/GenBank/DDBJ databases">
        <authorList>
            <person name="Corre E."/>
            <person name="Pelletier E."/>
            <person name="Niang G."/>
            <person name="Scheremetjew M."/>
            <person name="Finn R."/>
            <person name="Kale V."/>
            <person name="Holt S."/>
            <person name="Cochrane G."/>
            <person name="Meng A."/>
            <person name="Brown T."/>
            <person name="Cohen L."/>
        </authorList>
    </citation>
    <scope>NUCLEOTIDE SEQUENCE</scope>
    <source>
        <strain evidence="1">Fehren 1</strain>
    </source>
</reference>
<dbReference type="EMBL" id="HBIE01029225">
    <property type="protein sequence ID" value="CAE0313819.1"/>
    <property type="molecule type" value="Transcribed_RNA"/>
</dbReference>
<name>A0A7S3I539_9SPIT</name>
<sequence length="105" mass="12032">MAACFSSQLITLFIYGNQFGAAAKIFELFLLDGEQVLVDMLAGMMQHRKQTILQLEELELMNYLQKEMAQECLSQMSIRELLKHPVNGRPITVKLTFNSVEDTIY</sequence>
<dbReference type="InterPro" id="IPR035969">
    <property type="entry name" value="Rab-GAP_TBC_sf"/>
</dbReference>
<dbReference type="AlphaFoldDB" id="A0A7S3I539"/>